<dbReference type="OrthoDB" id="9812949at2"/>
<comment type="caution">
    <text evidence="8">The sequence shown here is derived from an EMBL/GenBank/DDBJ whole genome shotgun (WGS) entry which is preliminary data.</text>
</comment>
<proteinExistence type="predicted"/>
<dbReference type="PANTHER" id="PTHR43462">
    <property type="entry name" value="ALANYL-TRNA EDITING PROTEIN"/>
    <property type="match status" value="1"/>
</dbReference>
<dbReference type="InterPro" id="IPR012947">
    <property type="entry name" value="tRNA_SAD"/>
</dbReference>
<dbReference type="GO" id="GO:0004813">
    <property type="term" value="F:alanine-tRNA ligase activity"/>
    <property type="evidence" value="ECO:0007669"/>
    <property type="project" value="InterPro"/>
</dbReference>
<dbReference type="Pfam" id="PF01411">
    <property type="entry name" value="tRNA-synt_2c"/>
    <property type="match status" value="1"/>
</dbReference>
<dbReference type="GO" id="GO:0005524">
    <property type="term" value="F:ATP binding"/>
    <property type="evidence" value="ECO:0007669"/>
    <property type="project" value="InterPro"/>
</dbReference>
<evidence type="ECO:0000313" key="8">
    <source>
        <dbReference type="EMBL" id="KIQ69534.1"/>
    </source>
</evidence>
<dbReference type="GO" id="GO:0003676">
    <property type="term" value="F:nucleic acid binding"/>
    <property type="evidence" value="ECO:0007669"/>
    <property type="project" value="InterPro"/>
</dbReference>
<keyword evidence="9" id="KW-1185">Reference proteome</keyword>
<evidence type="ECO:0000256" key="5">
    <source>
        <dbReference type="ARBA" id="ARBA00022833"/>
    </source>
</evidence>
<dbReference type="InterPro" id="IPR018165">
    <property type="entry name" value="Ala-tRNA-synth_IIc_core"/>
</dbReference>
<feature type="domain" description="Alanyl-transfer RNA synthetases family profile" evidence="7">
    <location>
        <begin position="1"/>
        <end position="238"/>
    </location>
</feature>
<dbReference type="GO" id="GO:0005737">
    <property type="term" value="C:cytoplasm"/>
    <property type="evidence" value="ECO:0007669"/>
    <property type="project" value="UniProtKB-SubCell"/>
</dbReference>
<dbReference type="AlphaFoldDB" id="A0A0D0Q4U0"/>
<comment type="cofactor">
    <cofactor evidence="1">
        <name>Zn(2+)</name>
        <dbReference type="ChEBI" id="CHEBI:29105"/>
    </cofactor>
</comment>
<dbReference type="Proteomes" id="UP000035100">
    <property type="component" value="Unassembled WGS sequence"/>
</dbReference>
<dbReference type="STRING" id="1123501.Wenmar_01897"/>
<dbReference type="InterPro" id="IPR018164">
    <property type="entry name" value="Ala-tRNA-synth_IIc_N"/>
</dbReference>
<evidence type="ECO:0000313" key="9">
    <source>
        <dbReference type="Proteomes" id="UP000035100"/>
    </source>
</evidence>
<dbReference type="InterPro" id="IPR009000">
    <property type="entry name" value="Transl_B-barrel_sf"/>
</dbReference>
<evidence type="ECO:0000256" key="1">
    <source>
        <dbReference type="ARBA" id="ARBA00001947"/>
    </source>
</evidence>
<protein>
    <recommendedName>
        <fullName evidence="3">Alanine--tRNA ligase</fullName>
    </recommendedName>
    <alternativeName>
        <fullName evidence="6">Alanyl-tRNA synthetase</fullName>
    </alternativeName>
</protein>
<dbReference type="GO" id="GO:0006419">
    <property type="term" value="P:alanyl-tRNA aminoacylation"/>
    <property type="evidence" value="ECO:0007669"/>
    <property type="project" value="InterPro"/>
</dbReference>
<evidence type="ECO:0000256" key="4">
    <source>
        <dbReference type="ARBA" id="ARBA00022723"/>
    </source>
</evidence>
<dbReference type="GO" id="GO:0002161">
    <property type="term" value="F:aminoacyl-tRNA deacylase activity"/>
    <property type="evidence" value="ECO:0007669"/>
    <property type="project" value="UniProtKB-ARBA"/>
</dbReference>
<dbReference type="SUPFAM" id="SSF50447">
    <property type="entry name" value="Translation proteins"/>
    <property type="match status" value="1"/>
</dbReference>
<gene>
    <name evidence="8" type="ORF">Wenmar_01897</name>
</gene>
<dbReference type="Gene3D" id="3.30.980.10">
    <property type="entry name" value="Threonyl-trna Synthetase, Chain A, domain 2"/>
    <property type="match status" value="1"/>
</dbReference>
<organism evidence="8 9">
    <name type="scientific">Wenxinia marina DSM 24838</name>
    <dbReference type="NCBI Taxonomy" id="1123501"/>
    <lineage>
        <taxon>Bacteria</taxon>
        <taxon>Pseudomonadati</taxon>
        <taxon>Pseudomonadota</taxon>
        <taxon>Alphaproteobacteria</taxon>
        <taxon>Rhodobacterales</taxon>
        <taxon>Roseobacteraceae</taxon>
        <taxon>Wenxinia</taxon>
    </lineage>
</organism>
<dbReference type="PROSITE" id="PS50860">
    <property type="entry name" value="AA_TRNA_LIGASE_II_ALA"/>
    <property type="match status" value="1"/>
</dbReference>
<dbReference type="InterPro" id="IPR018163">
    <property type="entry name" value="Thr/Ala-tRNA-synth_IIc_edit"/>
</dbReference>
<dbReference type="RefSeq" id="WP_018303667.1">
    <property type="nucleotide sequence ID" value="NZ_KB902299.1"/>
</dbReference>
<dbReference type="GO" id="GO:0046872">
    <property type="term" value="F:metal ion binding"/>
    <property type="evidence" value="ECO:0007669"/>
    <property type="project" value="UniProtKB-KW"/>
</dbReference>
<evidence type="ECO:0000256" key="6">
    <source>
        <dbReference type="ARBA" id="ARBA00032577"/>
    </source>
</evidence>
<accession>A0A0D0Q4U0</accession>
<sequence length="238" mass="24941">MTETLFLTDPYAREAEGTVTALTAEGGLILDRSLFYATGGGQPGDSGAIAWDGGTARIATAVKADGGIALVPEEGADLPPVGACVTQRIDWDRRHGHMRVHTALHLLSVVIPLPVTGGAIGADKGRLDFAMPEPPEDVAALEEALNELAARDLPVTTEWITDAELDSNPGLVKTMSVQPPRGAGRVRLVRIGEGDATVDLQPCGGTHVARTGEIGPLRIGKVENKGKQNRRVALHLAS</sequence>
<dbReference type="InterPro" id="IPR051335">
    <property type="entry name" value="Alanyl-tRNA_Editing_Enzymes"/>
</dbReference>
<dbReference type="Gene3D" id="2.40.30.130">
    <property type="match status" value="1"/>
</dbReference>
<name>A0A0D0Q4U0_9RHOB</name>
<comment type="subcellular location">
    <subcellularLocation>
        <location evidence="2">Cytoplasm</location>
    </subcellularLocation>
</comment>
<keyword evidence="5" id="KW-0862">Zinc</keyword>
<evidence type="ECO:0000256" key="2">
    <source>
        <dbReference type="ARBA" id="ARBA00004496"/>
    </source>
</evidence>
<keyword evidence="4" id="KW-0479">Metal-binding</keyword>
<dbReference type="PANTHER" id="PTHR43462:SF1">
    <property type="entry name" value="ALANYL-TRNA EDITING PROTEIN AARSD1"/>
    <property type="match status" value="1"/>
</dbReference>
<dbReference type="SUPFAM" id="SSF55186">
    <property type="entry name" value="ThrRS/AlaRS common domain"/>
    <property type="match status" value="1"/>
</dbReference>
<dbReference type="Pfam" id="PF07973">
    <property type="entry name" value="tRNA_SAD"/>
    <property type="match status" value="1"/>
</dbReference>
<evidence type="ECO:0000259" key="7">
    <source>
        <dbReference type="PROSITE" id="PS50860"/>
    </source>
</evidence>
<dbReference type="SMART" id="SM00863">
    <property type="entry name" value="tRNA_SAD"/>
    <property type="match status" value="1"/>
</dbReference>
<reference evidence="8 9" key="1">
    <citation type="submission" date="2013-01" db="EMBL/GenBank/DDBJ databases">
        <authorList>
            <person name="Fiebig A."/>
            <person name="Goeker M."/>
            <person name="Klenk H.-P.P."/>
        </authorList>
    </citation>
    <scope>NUCLEOTIDE SEQUENCE [LARGE SCALE GENOMIC DNA]</scope>
    <source>
        <strain evidence="8 9">DSM 24838</strain>
    </source>
</reference>
<dbReference type="eggNOG" id="COG2872">
    <property type="taxonomic scope" value="Bacteria"/>
</dbReference>
<keyword evidence="8" id="KW-0378">Hydrolase</keyword>
<evidence type="ECO:0000256" key="3">
    <source>
        <dbReference type="ARBA" id="ARBA00017959"/>
    </source>
</evidence>
<dbReference type="PATRIC" id="fig|1123501.6.peg.1993"/>
<dbReference type="EMBL" id="AONG01000009">
    <property type="protein sequence ID" value="KIQ69534.1"/>
    <property type="molecule type" value="Genomic_DNA"/>
</dbReference>